<accession>A0A0F8Y8X9</accession>
<proteinExistence type="predicted"/>
<comment type="catalytic activity">
    <reaction evidence="1">
        <text>D-glucarate = 5-dehydro-4-deoxy-D-glucarate + H2O</text>
        <dbReference type="Rhea" id="RHEA:14573"/>
        <dbReference type="ChEBI" id="CHEBI:15377"/>
        <dbReference type="ChEBI" id="CHEBI:30612"/>
        <dbReference type="ChEBI" id="CHEBI:42819"/>
        <dbReference type="EC" id="4.2.1.40"/>
    </reaction>
</comment>
<dbReference type="SMART" id="SM00922">
    <property type="entry name" value="MR_MLE"/>
    <property type="match status" value="1"/>
</dbReference>
<dbReference type="SUPFAM" id="SSF51604">
    <property type="entry name" value="Enolase C-terminal domain-like"/>
    <property type="match status" value="1"/>
</dbReference>
<evidence type="ECO:0000313" key="5">
    <source>
        <dbReference type="EMBL" id="KKK70155.1"/>
    </source>
</evidence>
<reference evidence="5" key="1">
    <citation type="journal article" date="2015" name="Nature">
        <title>Complex archaea that bridge the gap between prokaryotes and eukaryotes.</title>
        <authorList>
            <person name="Spang A."/>
            <person name="Saw J.H."/>
            <person name="Jorgensen S.L."/>
            <person name="Zaremba-Niedzwiedzka K."/>
            <person name="Martijn J."/>
            <person name="Lind A.E."/>
            <person name="van Eijk R."/>
            <person name="Schleper C."/>
            <person name="Guy L."/>
            <person name="Ettema T.J."/>
        </authorList>
    </citation>
    <scope>NUCLEOTIDE SEQUENCE</scope>
</reference>
<dbReference type="InterPro" id="IPR034593">
    <property type="entry name" value="DgoD-like"/>
</dbReference>
<dbReference type="Gene3D" id="3.20.20.120">
    <property type="entry name" value="Enolase-like C-terminal domain"/>
    <property type="match status" value="1"/>
</dbReference>
<gene>
    <name evidence="5" type="ORF">LCGC14_2926830</name>
</gene>
<sequence>ADNNVMMNMKSNERTGPGIKELRIIPIAVTDPPLLNSVGVHAPYALRTIIELITDDNISGISEIPGNIEINALLKKSREVIIGADPFQLNRIRADIFMQFGDHETENRGDNPWDSRKLVHVYSAIEVACLDIQGKICGRPVVDLLGGMCRESVPFGAYLFYKFKGAGGELGYEVDPNASGWDAARQAAAENPEEIVSQARAMIKEFGFKSIKLKGGVFPPREEVNAIIHLGKAFGPDVPLRFDPNGVWAVETAIKYGKQMEGILEYLEDPTLGQEGMAEVRRNLDMPLATNMCTTSFEQIPAGVRLWSEDIILSDHHFWGGLRESISLGKVCQTFGKGLSMHSNSHLGISLIAMVHMAAAIPNLTYDLDTHYPWQSDEVIT</sequence>
<dbReference type="SFLD" id="SFLDG00055">
    <property type="entry name" value="glucarate_dehydratase"/>
    <property type="match status" value="1"/>
</dbReference>
<dbReference type="Pfam" id="PF13378">
    <property type="entry name" value="MR_MLE_C"/>
    <property type="match status" value="1"/>
</dbReference>
<name>A0A0F8Y8X9_9ZZZZ</name>
<dbReference type="InterPro" id="IPR029065">
    <property type="entry name" value="Enolase_C-like"/>
</dbReference>
<evidence type="ECO:0000256" key="3">
    <source>
        <dbReference type="ARBA" id="ARBA00011973"/>
    </source>
</evidence>
<dbReference type="InterPro" id="IPR036849">
    <property type="entry name" value="Enolase-like_C_sf"/>
</dbReference>
<feature type="domain" description="Mandelate racemase/muconate lactonizing enzyme C-terminal" evidence="4">
    <location>
        <begin position="192"/>
        <end position="287"/>
    </location>
</feature>
<feature type="non-terminal residue" evidence="5">
    <location>
        <position position="381"/>
    </location>
</feature>
<feature type="non-terminal residue" evidence="5">
    <location>
        <position position="1"/>
    </location>
</feature>
<dbReference type="SUPFAM" id="SSF54826">
    <property type="entry name" value="Enolase N-terminal domain-like"/>
    <property type="match status" value="1"/>
</dbReference>
<protein>
    <recommendedName>
        <fullName evidence="3">glucarate dehydratase</fullName>
        <ecNumber evidence="3">4.2.1.40</ecNumber>
    </recommendedName>
</protein>
<comment type="caution">
    <text evidence="5">The sequence shown here is derived from an EMBL/GenBank/DDBJ whole genome shotgun (WGS) entry which is preliminary data.</text>
</comment>
<dbReference type="Gene3D" id="3.30.390.10">
    <property type="entry name" value="Enolase-like, N-terminal domain"/>
    <property type="match status" value="1"/>
</dbReference>
<organism evidence="5">
    <name type="scientific">marine sediment metagenome</name>
    <dbReference type="NCBI Taxonomy" id="412755"/>
    <lineage>
        <taxon>unclassified sequences</taxon>
        <taxon>metagenomes</taxon>
        <taxon>ecological metagenomes</taxon>
    </lineage>
</organism>
<dbReference type="SFLD" id="SFLDS00001">
    <property type="entry name" value="Enolase"/>
    <property type="match status" value="1"/>
</dbReference>
<dbReference type="PANTHER" id="PTHR48080:SF4">
    <property type="entry name" value="GLUCARATE DEHYDRATASE"/>
    <property type="match status" value="1"/>
</dbReference>
<dbReference type="EC" id="4.2.1.40" evidence="3"/>
<evidence type="ECO:0000259" key="4">
    <source>
        <dbReference type="SMART" id="SM00922"/>
    </source>
</evidence>
<dbReference type="InterPro" id="IPR013342">
    <property type="entry name" value="Mandelate_racemase_C"/>
</dbReference>
<dbReference type="InterPro" id="IPR029017">
    <property type="entry name" value="Enolase-like_N"/>
</dbReference>
<comment type="pathway">
    <text evidence="2">Carbohydrate acid metabolism; D-glucarate degradation; 2,5-dioxopentanoate from D-glucarate: step 1/2.</text>
</comment>
<evidence type="ECO:0000256" key="2">
    <source>
        <dbReference type="ARBA" id="ARBA00005183"/>
    </source>
</evidence>
<dbReference type="AlphaFoldDB" id="A0A0F8Y8X9"/>
<dbReference type="PANTHER" id="PTHR48080">
    <property type="entry name" value="D-GALACTONATE DEHYDRATASE-RELATED"/>
    <property type="match status" value="1"/>
</dbReference>
<dbReference type="GO" id="GO:0008872">
    <property type="term" value="F:glucarate dehydratase activity"/>
    <property type="evidence" value="ECO:0007669"/>
    <property type="project" value="UniProtKB-EC"/>
</dbReference>
<dbReference type="EMBL" id="LAZR01058314">
    <property type="protein sequence ID" value="KKK70155.1"/>
    <property type="molecule type" value="Genomic_DNA"/>
</dbReference>
<evidence type="ECO:0000256" key="1">
    <source>
        <dbReference type="ARBA" id="ARBA00001426"/>
    </source>
</evidence>